<accession>A0A0J9VWW9</accession>
<evidence type="ECO:0000313" key="2">
    <source>
        <dbReference type="Proteomes" id="UP000009097"/>
    </source>
</evidence>
<dbReference type="EMBL" id="DS231715">
    <property type="protein sequence ID" value="KNB15216.1"/>
    <property type="molecule type" value="Genomic_DNA"/>
</dbReference>
<dbReference type="VEuPathDB" id="FungiDB:FOXG_21278"/>
<dbReference type="Proteomes" id="UP000009097">
    <property type="component" value="Unassembled WGS sequence"/>
</dbReference>
<sequence length="59" mass="6396">MTNCQFLTTVTAIEPEWLRDWELPGGKMGDELSPTTVTAIELASGVLPQVYVKIEASSA</sequence>
<dbReference type="AlphaFoldDB" id="A0A0J9VWW9"/>
<dbReference type="GeneID" id="28961984"/>
<dbReference type="RefSeq" id="XP_018253261.1">
    <property type="nucleotide sequence ID" value="XM_018401600.1"/>
</dbReference>
<reference evidence="1" key="1">
    <citation type="submission" date="2007-04" db="EMBL/GenBank/DDBJ databases">
        <authorList>
            <consortium name="The Broad Institute Genome Sequencing Platform"/>
            <person name="Birren B."/>
            <person name="Lander E."/>
            <person name="Galagan J."/>
            <person name="Nusbaum C."/>
            <person name="Devon K."/>
            <person name="Ma L.-J."/>
            <person name="Jaffe D."/>
            <person name="Butler J."/>
            <person name="Alvarez P."/>
            <person name="Gnerre S."/>
            <person name="Grabherr M."/>
            <person name="Kleber M."/>
            <person name="Mauceli E."/>
            <person name="Brockman W."/>
            <person name="MacCallum I.A."/>
            <person name="Young S."/>
            <person name="LaButti K."/>
            <person name="DeCaprio D."/>
            <person name="Crawford M."/>
            <person name="Koehrsen M."/>
            <person name="Engels R."/>
            <person name="Montgomery P."/>
            <person name="Pearson M."/>
            <person name="Howarth C."/>
            <person name="Larson L."/>
            <person name="White J."/>
            <person name="O'Leary S."/>
            <person name="Kodira C."/>
            <person name="Zeng Q."/>
            <person name="Yandava C."/>
            <person name="Alvarado L."/>
            <person name="Kistler C."/>
            <person name="Shim W.-B."/>
            <person name="Kang S."/>
            <person name="Woloshuk C."/>
        </authorList>
    </citation>
    <scope>NUCLEOTIDE SEQUENCE</scope>
    <source>
        <strain evidence="1">4287</strain>
    </source>
</reference>
<protein>
    <submittedName>
        <fullName evidence="1">Uncharacterized protein</fullName>
    </submittedName>
</protein>
<organism evidence="1 2">
    <name type="scientific">Fusarium oxysporum f. sp. lycopersici (strain 4287 / CBS 123668 / FGSC 9935 / NRRL 34936)</name>
    <name type="common">Fusarium vascular wilt of tomato</name>
    <dbReference type="NCBI Taxonomy" id="426428"/>
    <lineage>
        <taxon>Eukaryota</taxon>
        <taxon>Fungi</taxon>
        <taxon>Dikarya</taxon>
        <taxon>Ascomycota</taxon>
        <taxon>Pezizomycotina</taxon>
        <taxon>Sordariomycetes</taxon>
        <taxon>Hypocreomycetidae</taxon>
        <taxon>Hypocreales</taxon>
        <taxon>Nectriaceae</taxon>
        <taxon>Fusarium</taxon>
        <taxon>Fusarium oxysporum species complex</taxon>
    </lineage>
</organism>
<reference evidence="1" key="2">
    <citation type="journal article" date="2010" name="Nature">
        <title>Comparative genomics reveals mobile pathogenicity chromosomes in Fusarium.</title>
        <authorList>
            <person name="Ma L.J."/>
            <person name="van der Does H.C."/>
            <person name="Borkovich K.A."/>
            <person name="Coleman J.J."/>
            <person name="Daboussi M.J."/>
            <person name="Di Pietro A."/>
            <person name="Dufresne M."/>
            <person name="Freitag M."/>
            <person name="Grabherr M."/>
            <person name="Henrissat B."/>
            <person name="Houterman P.M."/>
            <person name="Kang S."/>
            <person name="Shim W.B."/>
            <person name="Woloshuk C."/>
            <person name="Xie X."/>
            <person name="Xu J.R."/>
            <person name="Antoniw J."/>
            <person name="Baker S.E."/>
            <person name="Bluhm B.H."/>
            <person name="Breakspear A."/>
            <person name="Brown D.W."/>
            <person name="Butchko R.A."/>
            <person name="Chapman S."/>
            <person name="Coulson R."/>
            <person name="Coutinho P.M."/>
            <person name="Danchin E.G."/>
            <person name="Diener A."/>
            <person name="Gale L.R."/>
            <person name="Gardiner D.M."/>
            <person name="Goff S."/>
            <person name="Hammond-Kosack K.E."/>
            <person name="Hilburn K."/>
            <person name="Hua-Van A."/>
            <person name="Jonkers W."/>
            <person name="Kazan K."/>
            <person name="Kodira C.D."/>
            <person name="Koehrsen M."/>
            <person name="Kumar L."/>
            <person name="Lee Y.H."/>
            <person name="Li L."/>
            <person name="Manners J.M."/>
            <person name="Miranda-Saavedra D."/>
            <person name="Mukherjee M."/>
            <person name="Park G."/>
            <person name="Park J."/>
            <person name="Park S.Y."/>
            <person name="Proctor R.H."/>
            <person name="Regev A."/>
            <person name="Ruiz-Roldan M.C."/>
            <person name="Sain D."/>
            <person name="Sakthikumar S."/>
            <person name="Sykes S."/>
            <person name="Schwartz D.C."/>
            <person name="Turgeon B.G."/>
            <person name="Wapinski I."/>
            <person name="Yoder O."/>
            <person name="Young S."/>
            <person name="Zeng Q."/>
            <person name="Zhou S."/>
            <person name="Galagan J."/>
            <person name="Cuomo C.A."/>
            <person name="Kistler H.C."/>
            <person name="Rep M."/>
        </authorList>
    </citation>
    <scope>NUCLEOTIDE SEQUENCE [LARGE SCALE GENOMIC DNA]</scope>
    <source>
        <strain evidence="1">4287</strain>
    </source>
</reference>
<dbReference type="KEGG" id="fox:FOXG_21278"/>
<gene>
    <name evidence="1" type="ORF">FOXG_21278</name>
</gene>
<proteinExistence type="predicted"/>
<evidence type="ECO:0000313" key="1">
    <source>
        <dbReference type="EMBL" id="KNB15216.1"/>
    </source>
</evidence>
<name>A0A0J9VWW9_FUSO4</name>